<dbReference type="Pfam" id="PF24571">
    <property type="entry name" value="HEAT_SCC3-SA"/>
    <property type="match status" value="1"/>
</dbReference>
<dbReference type="GO" id="GO:0008278">
    <property type="term" value="C:cohesin complex"/>
    <property type="evidence" value="ECO:0007669"/>
    <property type="project" value="TreeGrafter"/>
</dbReference>
<proteinExistence type="inferred from homology"/>
<dbReference type="EnsemblMetazoa" id="CJA41863.1">
    <property type="protein sequence ID" value="CJA41863.1"/>
    <property type="gene ID" value="WBGene00217711"/>
</dbReference>
<feature type="domain" description="Cohesin subunit SCC3/SA HEAT-repeats" evidence="2">
    <location>
        <begin position="1"/>
        <end position="194"/>
    </location>
</feature>
<dbReference type="GO" id="GO:0000785">
    <property type="term" value="C:chromatin"/>
    <property type="evidence" value="ECO:0007669"/>
    <property type="project" value="TreeGrafter"/>
</dbReference>
<keyword evidence="4" id="KW-1185">Reference proteome</keyword>
<dbReference type="InterPro" id="IPR056396">
    <property type="entry name" value="HEAT_SCC3-SA"/>
</dbReference>
<sequence length="196" mass="22406">MTCSVAQTATGEPPVGRLIGKRGVLSTKEARDQHDERQRLTEVLIPQIPRLLTKYSADREKIIHLVTIPLHFQIEMYVSARLQTNLEELLDALDELIEKHVDDDVLKAVAELYYHLDSSPPISALVEGHKMKLIDGIAAFVRTSLQKFDDDVETGEEEEALFLSYIKRMAAFSGFLDLRHWDLWDMLLKVVSNYDK</sequence>
<accession>A0A8R1J029</accession>
<dbReference type="AlphaFoldDB" id="A0A8R1J029"/>
<reference evidence="4" key="1">
    <citation type="submission" date="2010-08" db="EMBL/GenBank/DDBJ databases">
        <authorList>
            <consortium name="Caenorhabditis japonica Sequencing Consortium"/>
            <person name="Wilson R.K."/>
        </authorList>
    </citation>
    <scope>NUCLEOTIDE SEQUENCE [LARGE SCALE GENOMIC DNA]</scope>
    <source>
        <strain evidence="4">DF5081</strain>
    </source>
</reference>
<dbReference type="GO" id="GO:0007062">
    <property type="term" value="P:sister chromatid cohesion"/>
    <property type="evidence" value="ECO:0007669"/>
    <property type="project" value="TreeGrafter"/>
</dbReference>
<evidence type="ECO:0000313" key="3">
    <source>
        <dbReference type="EnsemblMetazoa" id="CJA41863.1"/>
    </source>
</evidence>
<evidence type="ECO:0000259" key="2">
    <source>
        <dbReference type="Pfam" id="PF24571"/>
    </source>
</evidence>
<name>A0A8R1J029_CAEJA</name>
<protein>
    <recommendedName>
        <fullName evidence="2">Cohesin subunit SCC3/SA HEAT-repeats domain-containing protein</fullName>
    </recommendedName>
</protein>
<reference evidence="3" key="2">
    <citation type="submission" date="2022-06" db="UniProtKB">
        <authorList>
            <consortium name="EnsemblMetazoa"/>
        </authorList>
    </citation>
    <scope>IDENTIFICATION</scope>
    <source>
        <strain evidence="3">DF5081</strain>
    </source>
</reference>
<evidence type="ECO:0000313" key="4">
    <source>
        <dbReference type="Proteomes" id="UP000005237"/>
    </source>
</evidence>
<evidence type="ECO:0000256" key="1">
    <source>
        <dbReference type="ARBA" id="ARBA00005486"/>
    </source>
</evidence>
<dbReference type="GO" id="GO:0003682">
    <property type="term" value="F:chromatin binding"/>
    <property type="evidence" value="ECO:0007669"/>
    <property type="project" value="TreeGrafter"/>
</dbReference>
<dbReference type="InterPro" id="IPR039662">
    <property type="entry name" value="Cohesin_Scc3/SA"/>
</dbReference>
<comment type="similarity">
    <text evidence="1">Belongs to the SCC3 family.</text>
</comment>
<dbReference type="Proteomes" id="UP000005237">
    <property type="component" value="Unassembled WGS sequence"/>
</dbReference>
<dbReference type="PANTHER" id="PTHR11199">
    <property type="entry name" value="STROMAL ANTIGEN"/>
    <property type="match status" value="1"/>
</dbReference>
<dbReference type="GO" id="GO:0005634">
    <property type="term" value="C:nucleus"/>
    <property type="evidence" value="ECO:0007669"/>
    <property type="project" value="TreeGrafter"/>
</dbReference>
<organism evidence="3 4">
    <name type="scientific">Caenorhabditis japonica</name>
    <dbReference type="NCBI Taxonomy" id="281687"/>
    <lineage>
        <taxon>Eukaryota</taxon>
        <taxon>Metazoa</taxon>
        <taxon>Ecdysozoa</taxon>
        <taxon>Nematoda</taxon>
        <taxon>Chromadorea</taxon>
        <taxon>Rhabditida</taxon>
        <taxon>Rhabditina</taxon>
        <taxon>Rhabditomorpha</taxon>
        <taxon>Rhabditoidea</taxon>
        <taxon>Rhabditidae</taxon>
        <taxon>Peloderinae</taxon>
        <taxon>Caenorhabditis</taxon>
    </lineage>
</organism>
<dbReference type="PANTHER" id="PTHR11199:SF0">
    <property type="entry name" value="LD34181P-RELATED"/>
    <property type="match status" value="1"/>
</dbReference>